<dbReference type="KEGG" id="sdf:ACG33_11720"/>
<keyword evidence="1" id="KW-0812">Transmembrane</keyword>
<evidence type="ECO:0000313" key="5">
    <source>
        <dbReference type="Proteomes" id="UP000070250"/>
    </source>
</evidence>
<reference evidence="4 5" key="1">
    <citation type="submission" date="2015-06" db="EMBL/GenBank/DDBJ databases">
        <title>A Comprehensive Approach to Explore the Metabolic and Phylogenetic Diversity of Bacterial Steroid Degradation in the Environment: Testosterone as an Example.</title>
        <authorList>
            <person name="Yang F.-C."/>
            <person name="Chen Y.-L."/>
            <person name="Yu C.-P."/>
            <person name="Tang S.-L."/>
            <person name="Wang P.-H."/>
            <person name="Ismail W."/>
            <person name="Wang C.-H."/>
            <person name="Yang C.-Y."/>
            <person name="Chiang Y.-R."/>
        </authorList>
    </citation>
    <scope>NUCLEOTIDE SEQUENCE [LARGE SCALE GENOMIC DNA]</scope>
    <source>
        <strain evidence="4 5">DSM 18526</strain>
    </source>
</reference>
<feature type="domain" description="Thioredoxin" evidence="3">
    <location>
        <begin position="39"/>
        <end position="201"/>
    </location>
</feature>
<keyword evidence="1" id="KW-1133">Transmembrane helix</keyword>
<organism evidence="4 5">
    <name type="scientific">Steroidobacter denitrificans</name>
    <dbReference type="NCBI Taxonomy" id="465721"/>
    <lineage>
        <taxon>Bacteria</taxon>
        <taxon>Pseudomonadati</taxon>
        <taxon>Pseudomonadota</taxon>
        <taxon>Gammaproteobacteria</taxon>
        <taxon>Steroidobacterales</taxon>
        <taxon>Steroidobacteraceae</taxon>
        <taxon>Steroidobacter</taxon>
    </lineage>
</organism>
<gene>
    <name evidence="4" type="ORF">ACG33_11720</name>
</gene>
<keyword evidence="2" id="KW-0732">Signal</keyword>
<dbReference type="EMBL" id="CP011971">
    <property type="protein sequence ID" value="AMN47752.1"/>
    <property type="molecule type" value="Genomic_DNA"/>
</dbReference>
<dbReference type="InterPro" id="IPR013766">
    <property type="entry name" value="Thioredoxin_domain"/>
</dbReference>
<name>A0A127FBG4_STEDE</name>
<dbReference type="RefSeq" id="WP_066921406.1">
    <property type="nucleotide sequence ID" value="NZ_CP011971.1"/>
</dbReference>
<dbReference type="PROSITE" id="PS51352">
    <property type="entry name" value="THIOREDOXIN_2"/>
    <property type="match status" value="1"/>
</dbReference>
<feature type="transmembrane region" description="Helical" evidence="1">
    <location>
        <begin position="231"/>
        <end position="251"/>
    </location>
</feature>
<dbReference type="AlphaFoldDB" id="A0A127FBG4"/>
<protein>
    <recommendedName>
        <fullName evidence="3">Thioredoxin domain-containing protein</fullName>
    </recommendedName>
</protein>
<keyword evidence="5" id="KW-1185">Reference proteome</keyword>
<dbReference type="SUPFAM" id="SSF52833">
    <property type="entry name" value="Thioredoxin-like"/>
    <property type="match status" value="1"/>
</dbReference>
<evidence type="ECO:0000256" key="1">
    <source>
        <dbReference type="SAM" id="Phobius"/>
    </source>
</evidence>
<evidence type="ECO:0000256" key="2">
    <source>
        <dbReference type="SAM" id="SignalP"/>
    </source>
</evidence>
<dbReference type="Proteomes" id="UP000070250">
    <property type="component" value="Chromosome"/>
</dbReference>
<sequence length="263" mass="29091">MRRLILLLVPGLLALAVIPTATLAATEIAPLPATGAEARLEGRPVPDIPLQLADGRKRMLSDLSREQALLVTFFYRRCAGVCMPFLEWINNAIMEVGGLGSDYQVLALSFDEADTVTDLLAQARVFGLLGNRDWHFAVTDRAALAGITEALDFWYRRQGSSNQYDHGSLLVAIRNGRVIRALSGGPGQTQRLRELVWELRGRVTSYYAVDNRPILRCLDFDPRTGTPRLDWGMLLLVTPALASLAAAISVFRPRRHRSGILRS</sequence>
<accession>A0A127FBG4</accession>
<feature type="chain" id="PRO_5007448315" description="Thioredoxin domain-containing protein" evidence="2">
    <location>
        <begin position="25"/>
        <end position="263"/>
    </location>
</feature>
<feature type="signal peptide" evidence="2">
    <location>
        <begin position="1"/>
        <end position="24"/>
    </location>
</feature>
<dbReference type="Gene3D" id="3.40.30.10">
    <property type="entry name" value="Glutaredoxin"/>
    <property type="match status" value="1"/>
</dbReference>
<dbReference type="OrthoDB" id="9786756at2"/>
<evidence type="ECO:0000313" key="4">
    <source>
        <dbReference type="EMBL" id="AMN47752.1"/>
    </source>
</evidence>
<keyword evidence="1" id="KW-0472">Membrane</keyword>
<dbReference type="InterPro" id="IPR036249">
    <property type="entry name" value="Thioredoxin-like_sf"/>
</dbReference>
<dbReference type="STRING" id="465721.ACG33_11720"/>
<proteinExistence type="predicted"/>
<evidence type="ECO:0000259" key="3">
    <source>
        <dbReference type="PROSITE" id="PS51352"/>
    </source>
</evidence>